<dbReference type="EMBL" id="QXDA01000004">
    <property type="protein sequence ID" value="RIA22636.1"/>
    <property type="molecule type" value="Genomic_DNA"/>
</dbReference>
<comment type="caution">
    <text evidence="2">The sequence shown here is derived from an EMBL/GenBank/DDBJ whole genome shotgun (WGS) entry which is preliminary data.</text>
</comment>
<dbReference type="Proteomes" id="UP000265836">
    <property type="component" value="Unassembled WGS sequence"/>
</dbReference>
<protein>
    <submittedName>
        <fullName evidence="2">Uncharacterized protein</fullName>
    </submittedName>
</protein>
<evidence type="ECO:0000313" key="3">
    <source>
        <dbReference type="Proteomes" id="UP000265836"/>
    </source>
</evidence>
<accession>A0A397MC96</accession>
<evidence type="ECO:0000256" key="1">
    <source>
        <dbReference type="SAM" id="Coils"/>
    </source>
</evidence>
<organism evidence="2 3">
    <name type="scientific">Ectopseudomonas oleovorans</name>
    <name type="common">Pseudomonas oleovorans</name>
    <dbReference type="NCBI Taxonomy" id="301"/>
    <lineage>
        <taxon>Bacteria</taxon>
        <taxon>Pseudomonadati</taxon>
        <taxon>Pseudomonadota</taxon>
        <taxon>Gammaproteobacteria</taxon>
        <taxon>Pseudomonadales</taxon>
        <taxon>Pseudomonadaceae</taxon>
        <taxon>Ectopseudomonas</taxon>
    </lineage>
</organism>
<evidence type="ECO:0000313" key="2">
    <source>
        <dbReference type="EMBL" id="RIA22636.1"/>
    </source>
</evidence>
<dbReference type="AlphaFoldDB" id="A0A397MC96"/>
<reference evidence="2 3" key="1">
    <citation type="submission" date="2018-08" db="EMBL/GenBank/DDBJ databases">
        <title>Genome sequencing of rice bacterial endophytes.</title>
        <authorList>
            <person name="Venturi V."/>
        </authorList>
    </citation>
    <scope>NUCLEOTIDE SEQUENCE [LARGE SCALE GENOMIC DNA]</scope>
    <source>
        <strain evidence="2 3">E1205</strain>
    </source>
</reference>
<feature type="coiled-coil region" evidence="1">
    <location>
        <begin position="23"/>
        <end position="50"/>
    </location>
</feature>
<sequence length="74" mass="8631">MIRRNFPLLRLTPEAAGKLLHDYDRTIAKLARIEREHTELQNQIRAQLGTETLWKLRLDARNALLLVDLKQEAA</sequence>
<keyword evidence="1" id="KW-0175">Coiled coil</keyword>
<gene>
    <name evidence="2" type="ORF">DFO61_3326</name>
</gene>
<name>A0A397MC96_ECTOL</name>
<dbReference type="RefSeq" id="WP_119693788.1">
    <property type="nucleotide sequence ID" value="NZ_QXDA01000004.1"/>
</dbReference>
<proteinExistence type="predicted"/>